<dbReference type="Gene3D" id="3.55.50.30">
    <property type="match status" value="1"/>
</dbReference>
<feature type="transmembrane region" description="Helical" evidence="1">
    <location>
        <begin position="83"/>
        <end position="101"/>
    </location>
</feature>
<dbReference type="PANTHER" id="PTHR30273:SF2">
    <property type="entry name" value="PROTEIN FECR"/>
    <property type="match status" value="1"/>
</dbReference>
<keyword evidence="1" id="KW-1133">Transmembrane helix</keyword>
<dbReference type="InterPro" id="IPR012373">
    <property type="entry name" value="Ferrdict_sens_TM"/>
</dbReference>
<dbReference type="PIRSF" id="PIRSF018266">
    <property type="entry name" value="FecR"/>
    <property type="match status" value="1"/>
</dbReference>
<comment type="caution">
    <text evidence="3">The sequence shown here is derived from an EMBL/GenBank/DDBJ whole genome shotgun (WGS) entry which is preliminary data.</text>
</comment>
<keyword evidence="1" id="KW-0812">Transmembrane</keyword>
<keyword evidence="1" id="KW-0472">Membrane</keyword>
<gene>
    <name evidence="3" type="ORF">PYV00_14415</name>
</gene>
<dbReference type="Proteomes" id="UP001216253">
    <property type="component" value="Unassembled WGS sequence"/>
</dbReference>
<feature type="domain" description="FecR protein" evidence="2">
    <location>
        <begin position="113"/>
        <end position="202"/>
    </location>
</feature>
<evidence type="ECO:0000259" key="2">
    <source>
        <dbReference type="Pfam" id="PF04773"/>
    </source>
</evidence>
<evidence type="ECO:0000256" key="1">
    <source>
        <dbReference type="SAM" id="Phobius"/>
    </source>
</evidence>
<keyword evidence="4" id="KW-1185">Reference proteome</keyword>
<reference evidence="3 4" key="1">
    <citation type="submission" date="2023-03" db="EMBL/GenBank/DDBJ databases">
        <title>NovoSphingobium album sp. nov. isolated from polycyclic aromatic hydrocarbons- and heavy-metal polluted soil.</title>
        <authorList>
            <person name="Liu Z."/>
            <person name="Wang K."/>
        </authorList>
    </citation>
    <scope>NUCLEOTIDE SEQUENCE [LARGE SCALE GENOMIC DNA]</scope>
    <source>
        <strain evidence="3 4">H3SJ31-1</strain>
    </source>
</reference>
<dbReference type="Gene3D" id="2.60.120.1440">
    <property type="match status" value="1"/>
</dbReference>
<name>A0ABT5WS75_9SPHN</name>
<accession>A0ABT5WS75</accession>
<proteinExistence type="predicted"/>
<organism evidence="3 4">
    <name type="scientific">Novosphingobium album</name>
    <name type="common">ex Liu et al. 2023</name>
    <dbReference type="NCBI Taxonomy" id="3031130"/>
    <lineage>
        <taxon>Bacteria</taxon>
        <taxon>Pseudomonadati</taxon>
        <taxon>Pseudomonadota</taxon>
        <taxon>Alphaproteobacteria</taxon>
        <taxon>Sphingomonadales</taxon>
        <taxon>Sphingomonadaceae</taxon>
        <taxon>Novosphingobium</taxon>
    </lineage>
</organism>
<dbReference type="InterPro" id="IPR006860">
    <property type="entry name" value="FecR"/>
</dbReference>
<evidence type="ECO:0000313" key="4">
    <source>
        <dbReference type="Proteomes" id="UP001216253"/>
    </source>
</evidence>
<sequence length="325" mass="35415">MSMKETAEAIDQEAANWAALSDRGLSDEERVRLDQWLAGDMRRIGALARAQAIWFHAERAGALGSEVLEADRARRLPVLSRRAALIGSAALAASLAAVVLIPRLTRDATPMTSALGEIRRISLEDGSVMTLDADTRVTVAYTAQARRVTLLSGQAYFEVAHDKARPFYVNARDLVVRAVGTAFSVRVFDGLPVLVLVSEGKVSVSRLSQPRAAAPLLVESNYSVNLLDADKWTPPTPVRHDEDEIGRALSWREGMLSFEGETLGEVVSRFDRYGRNRIVIDDPKLAEERITGLFAANDPKGFATAIAVSLGAQVRAGQDEIHLSR</sequence>
<dbReference type="Pfam" id="PF04773">
    <property type="entry name" value="FecR"/>
    <property type="match status" value="1"/>
</dbReference>
<dbReference type="PANTHER" id="PTHR30273">
    <property type="entry name" value="PERIPLASMIC SIGNAL SENSOR AND SIGMA FACTOR ACTIVATOR FECR-RELATED"/>
    <property type="match status" value="1"/>
</dbReference>
<evidence type="ECO:0000313" key="3">
    <source>
        <dbReference type="EMBL" id="MDE8652898.1"/>
    </source>
</evidence>
<protein>
    <submittedName>
        <fullName evidence="3">FecR domain-containing protein</fullName>
    </submittedName>
</protein>
<dbReference type="EMBL" id="JARESE010000049">
    <property type="protein sequence ID" value="MDE8652898.1"/>
    <property type="molecule type" value="Genomic_DNA"/>
</dbReference>